<gene>
    <name evidence="2" type="ORF">RAS12_04885</name>
</gene>
<feature type="signal peptide" evidence="1">
    <location>
        <begin position="1"/>
        <end position="22"/>
    </location>
</feature>
<name>A0ABY9M3Y9_9BURK</name>
<organism evidence="2 3">
    <name type="scientific">Achromobacter seleniivolatilans</name>
    <dbReference type="NCBI Taxonomy" id="3047478"/>
    <lineage>
        <taxon>Bacteria</taxon>
        <taxon>Pseudomonadati</taxon>
        <taxon>Pseudomonadota</taxon>
        <taxon>Betaproteobacteria</taxon>
        <taxon>Burkholderiales</taxon>
        <taxon>Alcaligenaceae</taxon>
        <taxon>Achromobacter</taxon>
    </lineage>
</organism>
<keyword evidence="3" id="KW-1185">Reference proteome</keyword>
<sequence length="245" mass="26794">MCPIKRALLALFGAALCLQAQAEPPLHTGYPEFYRSLGSNLFTGPGAELSLPCTESPRQCVWVNAMRPALTRFNAELWTVPGDLPSEPKRGTPDISFDGKDLVAGKQRWKLRNAINLAPPAWGGTDPIDPENLQGITVWRNGASMCLELTHNSSGRGVRYTGVLVAHGGKLYALPPLFASCSAILQAPGKSFSFPSNSYLDDCTDNNARGLQMDYLLPDGKTRVARYLLQYPHPEDPYVFSATRQ</sequence>
<dbReference type="EMBL" id="CP132976">
    <property type="protein sequence ID" value="WMD21716.1"/>
    <property type="molecule type" value="Genomic_DNA"/>
</dbReference>
<dbReference type="RefSeq" id="WP_306945683.1">
    <property type="nucleotide sequence ID" value="NZ_CP132976.1"/>
</dbReference>
<keyword evidence="1" id="KW-0732">Signal</keyword>
<accession>A0ABY9M3Y9</accession>
<evidence type="ECO:0000256" key="1">
    <source>
        <dbReference type="SAM" id="SignalP"/>
    </source>
</evidence>
<evidence type="ECO:0000313" key="2">
    <source>
        <dbReference type="EMBL" id="WMD21716.1"/>
    </source>
</evidence>
<reference evidence="2 3" key="1">
    <citation type="submission" date="2023-08" db="EMBL/GenBank/DDBJ databases">
        <title>Achromobacter seleniivolatilans sp. nov., isolated from seleniferous soil.</title>
        <authorList>
            <person name="Zhang S."/>
            <person name="Li K."/>
            <person name="Peng J."/>
            <person name="Zhao Q."/>
            <person name="Wang H."/>
            <person name="Guo Y."/>
        </authorList>
    </citation>
    <scope>NUCLEOTIDE SEQUENCE [LARGE SCALE GENOMIC DNA]</scope>
    <source>
        <strain evidence="2 3">R39</strain>
    </source>
</reference>
<protein>
    <submittedName>
        <fullName evidence="2">Uncharacterized protein</fullName>
    </submittedName>
</protein>
<dbReference type="Proteomes" id="UP001234798">
    <property type="component" value="Chromosome"/>
</dbReference>
<evidence type="ECO:0000313" key="3">
    <source>
        <dbReference type="Proteomes" id="UP001234798"/>
    </source>
</evidence>
<proteinExistence type="predicted"/>
<feature type="chain" id="PRO_5045112197" evidence="1">
    <location>
        <begin position="23"/>
        <end position="245"/>
    </location>
</feature>